<dbReference type="CTD" id="124446"/>
<dbReference type="PANTHER" id="PTHR16002:SF6">
    <property type="entry name" value="INSULIN-LIKE GROWTH FACTOR-BINDING PROTEIN 3 RECEPTOR"/>
    <property type="match status" value="1"/>
</dbReference>
<dbReference type="Bgee" id="ENSOANG00000020765">
    <property type="expression patterns" value="Expressed in liver and 7 other cell types or tissues"/>
</dbReference>
<evidence type="ECO:0000256" key="1">
    <source>
        <dbReference type="ARBA" id="ARBA00004370"/>
    </source>
</evidence>
<organism evidence="6 7">
    <name type="scientific">Ornithorhynchus anatinus</name>
    <name type="common">Duckbill platypus</name>
    <dbReference type="NCBI Taxonomy" id="9258"/>
    <lineage>
        <taxon>Eukaryota</taxon>
        <taxon>Metazoa</taxon>
        <taxon>Chordata</taxon>
        <taxon>Craniata</taxon>
        <taxon>Vertebrata</taxon>
        <taxon>Euteleostomi</taxon>
        <taxon>Mammalia</taxon>
        <taxon>Monotremata</taxon>
        <taxon>Ornithorhynchidae</taxon>
        <taxon>Ornithorhynchus</taxon>
    </lineage>
</organism>
<dbReference type="GeneID" id="100080261"/>
<protein>
    <submittedName>
        <fullName evidence="6">Transmembrane protein 219</fullName>
    </submittedName>
</protein>
<dbReference type="RefSeq" id="XP_028904556.1">
    <property type="nucleotide sequence ID" value="XM_029048723.2"/>
</dbReference>
<comment type="subcellular location">
    <subcellularLocation>
        <location evidence="1">Membrane</location>
    </subcellularLocation>
</comment>
<keyword evidence="4" id="KW-0472">Membrane</keyword>
<reference evidence="6" key="2">
    <citation type="submission" date="2025-08" db="UniProtKB">
        <authorList>
            <consortium name="Ensembl"/>
        </authorList>
    </citation>
    <scope>IDENTIFICATION</scope>
    <source>
        <strain evidence="6">Glennie</strain>
    </source>
</reference>
<evidence type="ECO:0000256" key="3">
    <source>
        <dbReference type="ARBA" id="ARBA00022989"/>
    </source>
</evidence>
<dbReference type="InterPro" id="IPR039493">
    <property type="entry name" value="TMEM248/TMEM219"/>
</dbReference>
<evidence type="ECO:0000313" key="7">
    <source>
        <dbReference type="Proteomes" id="UP000002279"/>
    </source>
</evidence>
<proteinExistence type="predicted"/>
<keyword evidence="3" id="KW-1133">Transmembrane helix</keyword>
<dbReference type="AlphaFoldDB" id="F7GDG4"/>
<gene>
    <name evidence="6" type="primary">TMEM219</name>
</gene>
<dbReference type="InterPro" id="IPR039587">
    <property type="entry name" value="TMEM248/TMEM219_dom"/>
</dbReference>
<evidence type="ECO:0000256" key="4">
    <source>
        <dbReference type="ARBA" id="ARBA00023136"/>
    </source>
</evidence>
<dbReference type="GO" id="GO:0016020">
    <property type="term" value="C:membrane"/>
    <property type="evidence" value="ECO:0007669"/>
    <property type="project" value="UniProtKB-SubCell"/>
</dbReference>
<dbReference type="InParanoid" id="F7GDG4"/>
<dbReference type="Proteomes" id="UP000002279">
    <property type="component" value="Chromosome 2"/>
</dbReference>
<reference evidence="6" key="3">
    <citation type="submission" date="2025-09" db="UniProtKB">
        <authorList>
            <consortium name="Ensembl"/>
        </authorList>
    </citation>
    <scope>IDENTIFICATION</scope>
    <source>
        <strain evidence="6">Glennie</strain>
    </source>
</reference>
<dbReference type="OMA" id="TCYSLNF"/>
<reference evidence="6 7" key="1">
    <citation type="journal article" date="2008" name="Nature">
        <title>Genome analysis of the platypus reveals unique signatures of evolution.</title>
        <authorList>
            <person name="Warren W.C."/>
            <person name="Hillier L.W."/>
            <person name="Marshall Graves J.A."/>
            <person name="Birney E."/>
            <person name="Ponting C.P."/>
            <person name="Grutzner F."/>
            <person name="Belov K."/>
            <person name="Miller W."/>
            <person name="Clarke L."/>
            <person name="Chinwalla A.T."/>
            <person name="Yang S.P."/>
            <person name="Heger A."/>
            <person name="Locke D.P."/>
            <person name="Miethke P."/>
            <person name="Waters P.D."/>
            <person name="Veyrunes F."/>
            <person name="Fulton L."/>
            <person name="Fulton B."/>
            <person name="Graves T."/>
            <person name="Wallis J."/>
            <person name="Puente X.S."/>
            <person name="Lopez-Otin C."/>
            <person name="Ordonez G.R."/>
            <person name="Eichler E.E."/>
            <person name="Chen L."/>
            <person name="Cheng Z."/>
            <person name="Deakin J.E."/>
            <person name="Alsop A."/>
            <person name="Thompson K."/>
            <person name="Kirby P."/>
            <person name="Papenfuss A.T."/>
            <person name="Wakefield M.J."/>
            <person name="Olender T."/>
            <person name="Lancet D."/>
            <person name="Huttley G.A."/>
            <person name="Smit A.F."/>
            <person name="Pask A."/>
            <person name="Temple-Smith P."/>
            <person name="Batzer M.A."/>
            <person name="Walker J.A."/>
            <person name="Konkel M.K."/>
            <person name="Harris R.S."/>
            <person name="Whittington C.M."/>
            <person name="Wong E.S."/>
            <person name="Gemmell N.J."/>
            <person name="Buschiazzo E."/>
            <person name="Vargas Jentzsch I.M."/>
            <person name="Merkel A."/>
            <person name="Schmitz J."/>
            <person name="Zemann A."/>
            <person name="Churakov G."/>
            <person name="Kriegs J.O."/>
            <person name="Brosius J."/>
            <person name="Murchison E.P."/>
            <person name="Sachidanandam R."/>
            <person name="Smith C."/>
            <person name="Hannon G.J."/>
            <person name="Tsend-Ayush E."/>
            <person name="McMillan D."/>
            <person name="Attenborough R."/>
            <person name="Rens W."/>
            <person name="Ferguson-Smith M."/>
            <person name="Lefevre C.M."/>
            <person name="Sharp J.A."/>
            <person name="Nicholas K.R."/>
            <person name="Ray D.A."/>
            <person name="Kube M."/>
            <person name="Reinhardt R."/>
            <person name="Pringle T.H."/>
            <person name="Taylor J."/>
            <person name="Jones R.C."/>
            <person name="Nixon B."/>
            <person name="Dacheux J.L."/>
            <person name="Niwa H."/>
            <person name="Sekita Y."/>
            <person name="Huang X."/>
            <person name="Stark A."/>
            <person name="Kheradpour P."/>
            <person name="Kellis M."/>
            <person name="Flicek P."/>
            <person name="Chen Y."/>
            <person name="Webber C."/>
            <person name="Hardison R."/>
            <person name="Nelson J."/>
            <person name="Hallsworth-Pepin K."/>
            <person name="Delehaunty K."/>
            <person name="Markovic C."/>
            <person name="Minx P."/>
            <person name="Feng Y."/>
            <person name="Kremitzki C."/>
            <person name="Mitreva M."/>
            <person name="Glasscock J."/>
            <person name="Wylie T."/>
            <person name="Wohldmann P."/>
            <person name="Thiru P."/>
            <person name="Nhan M.N."/>
            <person name="Pohl C.S."/>
            <person name="Smith S.M."/>
            <person name="Hou S."/>
            <person name="Nefedov M."/>
            <person name="de Jong P.J."/>
            <person name="Renfree M.B."/>
            <person name="Mardis E.R."/>
            <person name="Wilson R.K."/>
        </authorList>
    </citation>
    <scope>NUCLEOTIDE SEQUENCE [LARGE SCALE GENOMIC DNA]</scope>
    <source>
        <strain evidence="6 7">Glennie</strain>
    </source>
</reference>
<dbReference type="Ensembl" id="ENSOANT00000030216.2">
    <property type="protein sequence ID" value="ENSOANP00000026414.2"/>
    <property type="gene ID" value="ENSOANG00000020765.2"/>
</dbReference>
<dbReference type="FunCoup" id="F7GDG4">
    <property type="interactions" value="261"/>
</dbReference>
<dbReference type="OrthoDB" id="8680674at2759"/>
<dbReference type="PANTHER" id="PTHR16002">
    <property type="entry name" value="TRANSMEMBRANE PROTEIN 248-LIKE"/>
    <property type="match status" value="1"/>
</dbReference>
<name>F7GDG4_ORNAN</name>
<dbReference type="eggNOG" id="ENOG502S30C">
    <property type="taxonomic scope" value="Eukaryota"/>
</dbReference>
<keyword evidence="7" id="KW-1185">Reference proteome</keyword>
<keyword evidence="2" id="KW-0812">Transmembrane</keyword>
<dbReference type="HOGENOM" id="CLU_2145052_0_0_1"/>
<feature type="domain" description="TMEM248/TMEM219" evidence="5">
    <location>
        <begin position="10"/>
        <end position="73"/>
    </location>
</feature>
<evidence type="ECO:0000256" key="2">
    <source>
        <dbReference type="ARBA" id="ARBA00022692"/>
    </source>
</evidence>
<accession>F7GDG4</accession>
<evidence type="ECO:0000259" key="5">
    <source>
        <dbReference type="Pfam" id="PF14940"/>
    </source>
</evidence>
<evidence type="ECO:0000313" key="6">
    <source>
        <dbReference type="Ensembl" id="ENSOANP00000026414.2"/>
    </source>
</evidence>
<dbReference type="KEGG" id="oaa:100080261"/>
<dbReference type="Pfam" id="PF14940">
    <property type="entry name" value="TMEM219"/>
    <property type="match status" value="1"/>
</dbReference>
<sequence>MGSWQAGKNLRHCLAHRPPLVCAALSLLLLGAAGLGLGSFVHFHGAGLHDPDVPQDWISFLRSLGRLTLCPGNGSAGGRPLLPGTHSVRLLTSLNLGGGPKGNKTQRLQAALWGHQLGLTGLSAEELVLIRTQAPMEGTPGTCLVFNAAPSVLPLSQPPQSCQEEEDGEAVNVFASENPRPGEECYRVWGRGDVIVTKLLTSEELALCGSRLLYSGCFLLLFCGLLCCCAAICTHPHWESPQSWNQI</sequence>
<dbReference type="GeneTree" id="ENSGT00940000153883"/>